<sequence>MKVSNAILLAVLAVEASARVSNTAYNKWHQTELERWLSDHNIPYPAASDRKDLQNIVEKNWDNHVSKGQEIERDVKANKDTLLNRVKSTWYETEDNAQNAWSNVKDWIFDSWSESQLKAFCDKHDIPVPQPRTHDVMLQKVRSNYETVAQKAGETSAYPGDWLYNTWSTSDLKKWLDERGVSVPQPKNRDKLVAAVRRNARIAYLKEQDATSTASEAIQSAFASVSDKVLDTWSESQLKKFCDENAITVPQGTKANELRALIRKHRARVLGEDTAGKFGAATSSAGNQFAKATDSAALMIQDAFDKATGTWSQSRLKSYLDARGIPVPQNSNVDELRALVRKNAHIAAGGWTFDDWSIENLKNYLLSSGDAAAKATAEKATSTRDELLTAAQSAYDSASAAGGAQWSSATSYLAQATATAKANAFDTWSESDLKPYLESYGIPVPQGSTLDQLRAEARKQFTYYRYGTSSPSGTILAKLGESFRTTWDWVAKQISKGTQAAGDAAEELRQEL</sequence>
<dbReference type="Pfam" id="PF10281">
    <property type="entry name" value="Ish1"/>
    <property type="match status" value="6"/>
</dbReference>
<accession>A0A9P1GWH2</accession>
<comment type="caution">
    <text evidence="2">The sequence shown here is derived from an EMBL/GenBank/DDBJ whole genome shotgun (WGS) entry which is preliminary data.</text>
</comment>
<dbReference type="Proteomes" id="UP000838763">
    <property type="component" value="Unassembled WGS sequence"/>
</dbReference>
<dbReference type="AlphaFoldDB" id="A0A9P1GWH2"/>
<dbReference type="InterPro" id="IPR018803">
    <property type="entry name" value="Ish1/Msc1-like"/>
</dbReference>
<gene>
    <name evidence="2" type="ORF">PPNO1_LOCUS1756</name>
</gene>
<dbReference type="OrthoDB" id="2527403at2759"/>
<evidence type="ECO:0000313" key="3">
    <source>
        <dbReference type="Proteomes" id="UP000838763"/>
    </source>
</evidence>
<keyword evidence="3" id="KW-1185">Reference proteome</keyword>
<dbReference type="PANTHER" id="PTHR47372:SF11">
    <property type="entry name" value="RE19971P"/>
    <property type="match status" value="1"/>
</dbReference>
<feature type="signal peptide" evidence="1">
    <location>
        <begin position="1"/>
        <end position="18"/>
    </location>
</feature>
<organism evidence="2 3">
    <name type="scientific">Parascedosporium putredinis</name>
    <dbReference type="NCBI Taxonomy" id="1442378"/>
    <lineage>
        <taxon>Eukaryota</taxon>
        <taxon>Fungi</taxon>
        <taxon>Dikarya</taxon>
        <taxon>Ascomycota</taxon>
        <taxon>Pezizomycotina</taxon>
        <taxon>Sordariomycetes</taxon>
        <taxon>Hypocreomycetidae</taxon>
        <taxon>Microascales</taxon>
        <taxon>Microascaceae</taxon>
        <taxon>Parascedosporium</taxon>
    </lineage>
</organism>
<reference evidence="2" key="1">
    <citation type="submission" date="2022-11" db="EMBL/GenBank/DDBJ databases">
        <authorList>
            <person name="Scott C."/>
            <person name="Bruce N."/>
        </authorList>
    </citation>
    <scope>NUCLEOTIDE SEQUENCE</scope>
</reference>
<evidence type="ECO:0000313" key="2">
    <source>
        <dbReference type="EMBL" id="CAI4211987.1"/>
    </source>
</evidence>
<dbReference type="EMBL" id="CALLCH030000003">
    <property type="protein sequence ID" value="CAI4211987.1"/>
    <property type="molecule type" value="Genomic_DNA"/>
</dbReference>
<keyword evidence="1" id="KW-0732">Signal</keyword>
<proteinExistence type="predicted"/>
<name>A0A9P1GWH2_9PEZI</name>
<feature type="chain" id="PRO_5040294678" evidence="1">
    <location>
        <begin position="19"/>
        <end position="512"/>
    </location>
</feature>
<protein>
    <submittedName>
        <fullName evidence="2">Uncharacterized protein</fullName>
    </submittedName>
</protein>
<evidence type="ECO:0000256" key="1">
    <source>
        <dbReference type="SAM" id="SignalP"/>
    </source>
</evidence>
<dbReference type="PANTHER" id="PTHR47372">
    <property type="entry name" value="DAUER UP-REGULATED-RELATED"/>
    <property type="match status" value="1"/>
</dbReference>